<accession>A0A7X0SNE4</accession>
<feature type="transmembrane region" description="Helical" evidence="1">
    <location>
        <begin position="89"/>
        <end position="108"/>
    </location>
</feature>
<feature type="transmembrane region" description="Helical" evidence="1">
    <location>
        <begin position="36"/>
        <end position="57"/>
    </location>
</feature>
<gene>
    <name evidence="2" type="ORF">H7C18_19950</name>
</gene>
<dbReference type="Proteomes" id="UP000564644">
    <property type="component" value="Unassembled WGS sequence"/>
</dbReference>
<sequence>MSVNRNALTGVLLIALAGLIALKLHGSWSAGSIFEYFWPTIFVIPVGVFFHWLYFFLNQRGVGLLVPGGVILTVGLVCQVATLFDSWDIMWPGFIFAPAAGLLELYLFGNRNRWLLIPINILTVLSVLFFAVFAVGALLGHLSGLKPLLVLGMVVIGFCMLFMRKKDNAFSSQREPWE</sequence>
<keyword evidence="1" id="KW-0472">Membrane</keyword>
<feature type="transmembrane region" description="Helical" evidence="1">
    <location>
        <begin position="145"/>
        <end position="163"/>
    </location>
</feature>
<evidence type="ECO:0000256" key="1">
    <source>
        <dbReference type="SAM" id="Phobius"/>
    </source>
</evidence>
<keyword evidence="1" id="KW-1133">Transmembrane helix</keyword>
<dbReference type="AlphaFoldDB" id="A0A7X0SNE4"/>
<dbReference type="EMBL" id="JACJVO010000024">
    <property type="protein sequence ID" value="MBB6733197.1"/>
    <property type="molecule type" value="Genomic_DNA"/>
</dbReference>
<feature type="transmembrane region" description="Helical" evidence="1">
    <location>
        <begin position="115"/>
        <end position="139"/>
    </location>
</feature>
<dbReference type="RefSeq" id="WP_185130844.1">
    <property type="nucleotide sequence ID" value="NZ_JACJVO010000024.1"/>
</dbReference>
<evidence type="ECO:0000313" key="3">
    <source>
        <dbReference type="Proteomes" id="UP000564644"/>
    </source>
</evidence>
<evidence type="ECO:0008006" key="4">
    <source>
        <dbReference type="Google" id="ProtNLM"/>
    </source>
</evidence>
<name>A0A7X0SNE4_9BACL</name>
<comment type="caution">
    <text evidence="2">The sequence shown here is derived from an EMBL/GenBank/DDBJ whole genome shotgun (WGS) entry which is preliminary data.</text>
</comment>
<reference evidence="2 3" key="1">
    <citation type="submission" date="2020-08" db="EMBL/GenBank/DDBJ databases">
        <title>Cohnella phylogeny.</title>
        <authorList>
            <person name="Dunlap C."/>
        </authorList>
    </citation>
    <scope>NUCLEOTIDE SEQUENCE [LARGE SCALE GENOMIC DNA]</scope>
    <source>
        <strain evidence="2 3">CBP 2801</strain>
    </source>
</reference>
<organism evidence="2 3">
    <name type="scientific">Cohnella zeiphila</name>
    <dbReference type="NCBI Taxonomy" id="2761120"/>
    <lineage>
        <taxon>Bacteria</taxon>
        <taxon>Bacillati</taxon>
        <taxon>Bacillota</taxon>
        <taxon>Bacilli</taxon>
        <taxon>Bacillales</taxon>
        <taxon>Paenibacillaceae</taxon>
        <taxon>Cohnella</taxon>
    </lineage>
</organism>
<keyword evidence="1" id="KW-0812">Transmembrane</keyword>
<feature type="transmembrane region" description="Helical" evidence="1">
    <location>
        <begin position="64"/>
        <end position="83"/>
    </location>
</feature>
<protein>
    <recommendedName>
        <fullName evidence="4">DUF5668 domain-containing protein</fullName>
    </recommendedName>
</protein>
<evidence type="ECO:0000313" key="2">
    <source>
        <dbReference type="EMBL" id="MBB6733197.1"/>
    </source>
</evidence>
<proteinExistence type="predicted"/>
<keyword evidence="3" id="KW-1185">Reference proteome</keyword>